<accession>A0A2T0K502</accession>
<dbReference type="InterPro" id="IPR011761">
    <property type="entry name" value="ATP-grasp"/>
</dbReference>
<dbReference type="InterPro" id="IPR013221">
    <property type="entry name" value="Mur_ligase_cen"/>
</dbReference>
<dbReference type="NCBIfam" id="TIGR02068">
    <property type="entry name" value="cya_phycin_syn"/>
    <property type="match status" value="1"/>
</dbReference>
<dbReference type="InterPro" id="IPR036615">
    <property type="entry name" value="Mur_ligase_C_dom_sf"/>
</dbReference>
<reference evidence="15 16" key="1">
    <citation type="submission" date="2018-03" db="EMBL/GenBank/DDBJ databases">
        <title>Genomic Encyclopedia of Archaeal and Bacterial Type Strains, Phase II (KMG-II): from individual species to whole genera.</title>
        <authorList>
            <person name="Goeker M."/>
        </authorList>
    </citation>
    <scope>NUCLEOTIDE SEQUENCE [LARGE SCALE GENOMIC DNA]</scope>
    <source>
        <strain evidence="15 16">DSM 43146</strain>
    </source>
</reference>
<feature type="domain" description="ATP-grasp" evidence="14">
    <location>
        <begin position="227"/>
        <end position="481"/>
    </location>
</feature>
<keyword evidence="9 13" id="KW-0067">ATP-binding</keyword>
<dbReference type="OrthoDB" id="9803907at2"/>
<dbReference type="Gene3D" id="3.40.1190.10">
    <property type="entry name" value="Mur-like, catalytic domain"/>
    <property type="match status" value="1"/>
</dbReference>
<dbReference type="Pfam" id="PF08443">
    <property type="entry name" value="RimK"/>
    <property type="match status" value="1"/>
</dbReference>
<dbReference type="SMART" id="SM01209">
    <property type="entry name" value="GARS_A"/>
    <property type="match status" value="1"/>
</dbReference>
<keyword evidence="7" id="KW-0436">Ligase</keyword>
<evidence type="ECO:0000313" key="15">
    <source>
        <dbReference type="EMBL" id="PRX17994.1"/>
    </source>
</evidence>
<dbReference type="GO" id="GO:0005524">
    <property type="term" value="F:ATP binding"/>
    <property type="evidence" value="ECO:0007669"/>
    <property type="project" value="UniProtKB-UniRule"/>
</dbReference>
<dbReference type="NCBIfam" id="NF010623">
    <property type="entry name" value="PRK14016.1"/>
    <property type="match status" value="1"/>
</dbReference>
<comment type="subunit">
    <text evidence="3">Homodimer.</text>
</comment>
<evidence type="ECO:0000256" key="5">
    <source>
        <dbReference type="ARBA" id="ARBA00013005"/>
    </source>
</evidence>
<evidence type="ECO:0000256" key="2">
    <source>
        <dbReference type="ARBA" id="ARBA00009060"/>
    </source>
</evidence>
<dbReference type="Proteomes" id="UP000239415">
    <property type="component" value="Unassembled WGS sequence"/>
</dbReference>
<dbReference type="EC" id="6.3.2.30" evidence="4"/>
<dbReference type="InterPro" id="IPR013651">
    <property type="entry name" value="ATP-grasp_RimK-type"/>
</dbReference>
<evidence type="ECO:0000256" key="8">
    <source>
        <dbReference type="ARBA" id="ARBA00022741"/>
    </source>
</evidence>
<dbReference type="PANTHER" id="PTHR23135">
    <property type="entry name" value="MUR LIGASE FAMILY MEMBER"/>
    <property type="match status" value="1"/>
</dbReference>
<dbReference type="InterPro" id="IPR036565">
    <property type="entry name" value="Mur-like_cat_sf"/>
</dbReference>
<comment type="similarity">
    <text evidence="2">In the C-terminal section; belongs to the MurCDEF family.</text>
</comment>
<comment type="catalytic activity">
    <reaction evidence="11">
        <text>[L-4-(L-arginin-2-N-yl)aspartate](n)-L-aspartate + L-arginine + ATP = [L-4-(L-arginin-2-N-yl)aspartate](n+1) + ADP + phosphate + H(+)</text>
        <dbReference type="Rhea" id="RHEA:23888"/>
        <dbReference type="Rhea" id="RHEA-COMP:13732"/>
        <dbReference type="Rhea" id="RHEA-COMP:13733"/>
        <dbReference type="ChEBI" id="CHEBI:15378"/>
        <dbReference type="ChEBI" id="CHEBI:30616"/>
        <dbReference type="ChEBI" id="CHEBI:32682"/>
        <dbReference type="ChEBI" id="CHEBI:43474"/>
        <dbReference type="ChEBI" id="CHEBI:137986"/>
        <dbReference type="ChEBI" id="CHEBI:137990"/>
        <dbReference type="ChEBI" id="CHEBI:456216"/>
        <dbReference type="EC" id="6.3.2.30"/>
    </reaction>
</comment>
<dbReference type="SUPFAM" id="SSF53623">
    <property type="entry name" value="MurD-like peptide ligases, catalytic domain"/>
    <property type="match status" value="1"/>
</dbReference>
<comment type="catalytic activity">
    <reaction evidence="12">
        <text>[L-4-(L-arginin-2-N-yl)aspartate](n) + L-aspartate + ATP = [L-4-(L-arginin-2-N-yl)aspartate](n)-L-aspartate + ADP + phosphate + H(+)</text>
        <dbReference type="Rhea" id="RHEA:13277"/>
        <dbReference type="Rhea" id="RHEA-COMP:13728"/>
        <dbReference type="Rhea" id="RHEA-COMP:13733"/>
        <dbReference type="ChEBI" id="CHEBI:15378"/>
        <dbReference type="ChEBI" id="CHEBI:29991"/>
        <dbReference type="ChEBI" id="CHEBI:30616"/>
        <dbReference type="ChEBI" id="CHEBI:43474"/>
        <dbReference type="ChEBI" id="CHEBI:137986"/>
        <dbReference type="ChEBI" id="CHEBI:137990"/>
        <dbReference type="ChEBI" id="CHEBI:456216"/>
        <dbReference type="EC" id="6.3.2.29"/>
    </reaction>
</comment>
<dbReference type="Pfam" id="PF08245">
    <property type="entry name" value="Mur_ligase_M"/>
    <property type="match status" value="1"/>
</dbReference>
<dbReference type="SUPFAM" id="SSF53244">
    <property type="entry name" value="MurD-like peptide ligases, peptide-binding domain"/>
    <property type="match status" value="1"/>
</dbReference>
<dbReference type="Gene3D" id="3.90.190.20">
    <property type="entry name" value="Mur ligase, C-terminal domain"/>
    <property type="match status" value="1"/>
</dbReference>
<dbReference type="InterPro" id="IPR011810">
    <property type="entry name" value="Cya_phycin_syn"/>
</dbReference>
<proteinExistence type="inferred from homology"/>
<keyword evidence="16" id="KW-1185">Reference proteome</keyword>
<evidence type="ECO:0000256" key="11">
    <source>
        <dbReference type="ARBA" id="ARBA00048094"/>
    </source>
</evidence>
<comment type="caution">
    <text evidence="15">The sequence shown here is derived from an EMBL/GenBank/DDBJ whole genome shotgun (WGS) entry which is preliminary data.</text>
</comment>
<dbReference type="GO" id="GO:0004326">
    <property type="term" value="F:tetrahydrofolylpolyglutamate synthase activity"/>
    <property type="evidence" value="ECO:0007669"/>
    <property type="project" value="InterPro"/>
</dbReference>
<sequence>MKIESLRRLRGPNVYLSRPAVVARLRLDDLAGVETTDCTGFTERLLRAVPGLAEHHCAAGSPGGFISRLRNGTYFGHVSEHVCIELSQLIGRDVSFGRTVGTSETGVYDVIMECPIDESPESSVPRELLTAAIDLVREVHGGAGPTARALEERLAGLAALAEREATGPSTRSIIVAARRRGIPVERFDDLSLLRLGWGHRRRLAWAAMTDRTSAVGVDIAGDKHVTRRLLDEAGIPVAAGGAAETAADAVRLLDELGAPVVVKPRHGRQGRDVALHLTTADEVSRAVDAVGGEAVVERQLDGRDYRVLVVAGEVVAAAERVAPHVTGDGRATVAELVERVNADPRRGPGHSRVLTRIDLDETTDRVLSRQGRTRESVPETGETVRLRETANLSTGGTSRDVTDQVHPDVTRLCQRVAALIGLDIAGIDLRLPDIAAALPPCDGPATSGVIEVNAVPGLRMHLAPVHGRPRDVGDAIVRAMFPGGSDGRIPAVAITGTNGKTTVARLIAHLLSGSGMRAGMTSTDGVVIDGRTIQVADATGPRSAQMVLGDPQVEVAVLETARGGLLRRGLGYDWTDVGVITNITADHLGQDGLDSIEDLAHVKAVVAERVRDGGTLVLNVDDPWVRSLADRPRVRADRKRLVWFGMDPANPVLTEHLARGGAAYVLHDGWLVQATGARRTPLLRLAEVPGAYGGAALHVAANALAAIAAARALGARPEHLVDRLAEFDPSVENPGRGTLFRLGDVSVFVDYAHNPAALAATLRTLHRLWGAERCVAAVTLPGDRRDDLLAASAQILADGLTRVVLYEDHDSRGRAPGEVSGLVEREMRARRPQLTAIRADGYRDAVTAALRMAGPGEVVLVIYEKWAPMRSWLAELGVTPAGGTPVPAGFAALSSPAPGATLQVARSLTGIPARG</sequence>
<evidence type="ECO:0000259" key="14">
    <source>
        <dbReference type="PROSITE" id="PS50975"/>
    </source>
</evidence>
<dbReference type="EC" id="6.3.2.29" evidence="5"/>
<evidence type="ECO:0000256" key="3">
    <source>
        <dbReference type="ARBA" id="ARBA00011738"/>
    </source>
</evidence>
<evidence type="ECO:0000256" key="7">
    <source>
        <dbReference type="ARBA" id="ARBA00022598"/>
    </source>
</evidence>
<dbReference type="GO" id="GO:0046872">
    <property type="term" value="F:metal ion binding"/>
    <property type="evidence" value="ECO:0007669"/>
    <property type="project" value="InterPro"/>
</dbReference>
<name>A0A2T0K502_9ACTN</name>
<dbReference type="GO" id="GO:0071161">
    <property type="term" value="F:cyanophycin synthetase activity (L-arginine-adding)"/>
    <property type="evidence" value="ECO:0007669"/>
    <property type="project" value="UniProtKB-EC"/>
</dbReference>
<protein>
    <recommendedName>
        <fullName evidence="6">Cyanophycin synthetase</fullName>
        <ecNumber evidence="5">6.3.2.29</ecNumber>
        <ecNumber evidence="4">6.3.2.30</ecNumber>
    </recommendedName>
    <alternativeName>
        <fullName evidence="10">Cyanophycin synthase</fullName>
    </alternativeName>
</protein>
<dbReference type="SUPFAM" id="SSF56059">
    <property type="entry name" value="Glutathione synthetase ATP-binding domain-like"/>
    <property type="match status" value="1"/>
</dbReference>
<dbReference type="GO" id="GO:0071160">
    <property type="term" value="F:cyanophycin synthetase activity (L-aspartate-adding)"/>
    <property type="evidence" value="ECO:0007669"/>
    <property type="project" value="UniProtKB-EC"/>
</dbReference>
<dbReference type="PROSITE" id="PS50975">
    <property type="entry name" value="ATP_GRASP"/>
    <property type="match status" value="1"/>
</dbReference>
<evidence type="ECO:0000313" key="16">
    <source>
        <dbReference type="Proteomes" id="UP000239415"/>
    </source>
</evidence>
<organism evidence="15 16">
    <name type="scientific">Actinoplanes italicus</name>
    <dbReference type="NCBI Taxonomy" id="113567"/>
    <lineage>
        <taxon>Bacteria</taxon>
        <taxon>Bacillati</taxon>
        <taxon>Actinomycetota</taxon>
        <taxon>Actinomycetes</taxon>
        <taxon>Micromonosporales</taxon>
        <taxon>Micromonosporaceae</taxon>
        <taxon>Actinoplanes</taxon>
    </lineage>
</organism>
<dbReference type="Gene3D" id="3.30.470.20">
    <property type="entry name" value="ATP-grasp fold, B domain"/>
    <property type="match status" value="1"/>
</dbReference>
<dbReference type="AlphaFoldDB" id="A0A2T0K502"/>
<evidence type="ECO:0000256" key="10">
    <source>
        <dbReference type="ARBA" id="ARBA00031353"/>
    </source>
</evidence>
<dbReference type="InterPro" id="IPR004101">
    <property type="entry name" value="Mur_ligase_C"/>
</dbReference>
<evidence type="ECO:0000256" key="1">
    <source>
        <dbReference type="ARBA" id="ARBA00003184"/>
    </source>
</evidence>
<dbReference type="InterPro" id="IPR044019">
    <property type="entry name" value="Cyanophycin_syn_N"/>
</dbReference>
<evidence type="ECO:0000256" key="12">
    <source>
        <dbReference type="ARBA" id="ARBA00048425"/>
    </source>
</evidence>
<dbReference type="Gene3D" id="3.30.1490.20">
    <property type="entry name" value="ATP-grasp fold, A domain"/>
    <property type="match status" value="1"/>
</dbReference>
<dbReference type="InterPro" id="IPR013815">
    <property type="entry name" value="ATP_grasp_subdomain_1"/>
</dbReference>
<keyword evidence="8 13" id="KW-0547">Nucleotide-binding</keyword>
<evidence type="ECO:0000256" key="13">
    <source>
        <dbReference type="PROSITE-ProRule" id="PRU00409"/>
    </source>
</evidence>
<dbReference type="PANTHER" id="PTHR23135:SF18">
    <property type="entry name" value="CYANOPHYCIN SYNTHETASE"/>
    <property type="match status" value="1"/>
</dbReference>
<dbReference type="RefSeq" id="WP_106324558.1">
    <property type="nucleotide sequence ID" value="NZ_BOMO01000113.1"/>
</dbReference>
<evidence type="ECO:0000256" key="9">
    <source>
        <dbReference type="ARBA" id="ARBA00022840"/>
    </source>
</evidence>
<evidence type="ECO:0000256" key="4">
    <source>
        <dbReference type="ARBA" id="ARBA00012968"/>
    </source>
</evidence>
<dbReference type="Pfam" id="PF18921">
    <property type="entry name" value="Cyanophycin_syn"/>
    <property type="match status" value="1"/>
</dbReference>
<dbReference type="InterPro" id="IPR018109">
    <property type="entry name" value="Folylpolyglutamate_synth_CS"/>
</dbReference>
<gene>
    <name evidence="15" type="ORF">CLV67_114165</name>
</gene>
<comment type="function">
    <text evidence="1">Catalyzes the ATP-dependent polymerization of arginine and aspartate to multi-L-arginyl-poly-L-aspartic acid (cyanophycin; a water-insoluble reserve polymer).</text>
</comment>
<evidence type="ECO:0000256" key="6">
    <source>
        <dbReference type="ARBA" id="ARBA00022036"/>
    </source>
</evidence>
<dbReference type="EMBL" id="PVMZ01000014">
    <property type="protein sequence ID" value="PRX17994.1"/>
    <property type="molecule type" value="Genomic_DNA"/>
</dbReference>
<dbReference type="Pfam" id="PF02875">
    <property type="entry name" value="Mur_ligase_C"/>
    <property type="match status" value="1"/>
</dbReference>
<dbReference type="PROSITE" id="PS01011">
    <property type="entry name" value="FOLYLPOLYGLU_SYNT_1"/>
    <property type="match status" value="1"/>
</dbReference>